<evidence type="ECO:0000256" key="15">
    <source>
        <dbReference type="RuleBase" id="RU003357"/>
    </source>
</evidence>
<dbReference type="AlphaFoldDB" id="A0A3M9MNU8"/>
<dbReference type="PROSITE" id="PS52016">
    <property type="entry name" value="TONB_DEPENDENT_REC_3"/>
    <property type="match status" value="1"/>
</dbReference>
<keyword evidence="3 14" id="KW-0813">Transport</keyword>
<evidence type="ECO:0000259" key="16">
    <source>
        <dbReference type="Pfam" id="PF00593"/>
    </source>
</evidence>
<keyword evidence="11 14" id="KW-0472">Membrane</keyword>
<dbReference type="GO" id="GO:0015891">
    <property type="term" value="P:siderophore transport"/>
    <property type="evidence" value="ECO:0007669"/>
    <property type="project" value="InterPro"/>
</dbReference>
<comment type="similarity">
    <text evidence="2 14 15">Belongs to the TonB-dependent receptor family.</text>
</comment>
<keyword evidence="7" id="KW-0732">Signal</keyword>
<evidence type="ECO:0000256" key="8">
    <source>
        <dbReference type="ARBA" id="ARBA00023004"/>
    </source>
</evidence>
<dbReference type="InterPro" id="IPR010105">
    <property type="entry name" value="TonB_sidphr_rcpt"/>
</dbReference>
<evidence type="ECO:0000256" key="6">
    <source>
        <dbReference type="ARBA" id="ARBA00022692"/>
    </source>
</evidence>
<keyword evidence="4 14" id="KW-1134">Transmembrane beta strand</keyword>
<evidence type="ECO:0000256" key="7">
    <source>
        <dbReference type="ARBA" id="ARBA00022729"/>
    </source>
</evidence>
<dbReference type="InterPro" id="IPR036942">
    <property type="entry name" value="Beta-barrel_TonB_sf"/>
</dbReference>
<gene>
    <name evidence="18" type="ORF">EFA69_13575</name>
</gene>
<dbReference type="Pfam" id="PF00593">
    <property type="entry name" value="TonB_dep_Rec_b-barrel"/>
    <property type="match status" value="1"/>
</dbReference>
<comment type="caution">
    <text evidence="18">The sequence shown here is derived from an EMBL/GenBank/DDBJ whole genome shotgun (WGS) entry which is preliminary data.</text>
</comment>
<evidence type="ECO:0000256" key="3">
    <source>
        <dbReference type="ARBA" id="ARBA00022448"/>
    </source>
</evidence>
<evidence type="ECO:0000259" key="17">
    <source>
        <dbReference type="Pfam" id="PF07715"/>
    </source>
</evidence>
<keyword evidence="10 15" id="KW-0798">TonB box</keyword>
<dbReference type="InterPro" id="IPR000531">
    <property type="entry name" value="Beta-barrel_TonB"/>
</dbReference>
<sequence>MSAHYLLNQCVMHKKITLFSFFFLFFVQVSFAQRHTSAVRGTILQENGVPLAFATVALVGTSYGTSTNEDGTYELKPLAEGTYQIRISMIGFQTIDKKFQLQSNQALELSFSMKPVTNQIGQVEVFGEREKQPEKLDAITRLPLKPIDQIQSISVISDRLIEQQGALTVMEAARNVPGVYTYATYGGVRESISSRGFRGIPTLKNGVRVQTDFRGMGFITDMQGVESIQVLKGSSAVTMGAATDLGGPGGIVNVVTKTPKFENSGNVSMRVGSWGLVRPTFDVQNVLNEAGTVAFRLNGAYETGGKYRAHMSNESFYINPSLEWRPNAKTTITLEMDYLNDNQSIDAGTVNMSVGNVANEIFDIPNDMNLGFRSDIQIVKHTTYAARFKRYLDDENKLYLRGAYFQSDYDQDAIRTSLTALPKSDGVNDRQVTRFKRSIGHNQTRIDKNKVIQMDLVGDEIATGPIRHTFQVGVDFRITDLRQPTFNTIAIPGEIDILDPSTITNDLPAGTPNFTSTGGTQGYDTRMGVTIQDVIHITNWVKVFGGIRYSTNQSNSPTSSLISRSKYWNPLAGVMFTVKPGLNVFGSYTNSTAPESATQMDEAGNTFGNSTIDQWETGLKSEWLNQRLRFNLTLYRIHEQNIVQQLYDINNQPVLVNGRAVYRQAGDDIRKGAEVELTGRVLENLEVIVGYSYIDAKFKNTLVNVEGSAPNNTPKHTYNAWANYRINMGAMRGVNLGVGVYYIGKRPYNDWTQAGYLTHGVDTSKKPWYNKAYTTVNAQLGYEFGQNWGVRVLFNNILDEVGYDAYRTSFIDRIQPRNFSGTVTYRF</sequence>
<dbReference type="Gene3D" id="2.60.40.1120">
    <property type="entry name" value="Carboxypeptidase-like, regulatory domain"/>
    <property type="match status" value="1"/>
</dbReference>
<evidence type="ECO:0000256" key="1">
    <source>
        <dbReference type="ARBA" id="ARBA00004571"/>
    </source>
</evidence>
<dbReference type="Pfam" id="PF07715">
    <property type="entry name" value="Plug"/>
    <property type="match status" value="1"/>
</dbReference>
<dbReference type="PANTHER" id="PTHR32552:SF68">
    <property type="entry name" value="FERRICHROME OUTER MEMBRANE TRANSPORTER_PHAGE RECEPTOR"/>
    <property type="match status" value="1"/>
</dbReference>
<evidence type="ECO:0000256" key="14">
    <source>
        <dbReference type="PROSITE-ProRule" id="PRU01360"/>
    </source>
</evidence>
<reference evidence="18 19" key="1">
    <citation type="submission" date="2018-11" db="EMBL/GenBank/DDBJ databases">
        <title>Rufibacter latericius sp. nov., isolated from water in Baiyang Lake.</title>
        <authorList>
            <person name="Yang Y."/>
        </authorList>
    </citation>
    <scope>NUCLEOTIDE SEQUENCE [LARGE SCALE GENOMIC DNA]</scope>
    <source>
        <strain evidence="18 19">MCC P1</strain>
    </source>
</reference>
<dbReference type="Pfam" id="PF13715">
    <property type="entry name" value="CarbopepD_reg_2"/>
    <property type="match status" value="1"/>
</dbReference>
<keyword evidence="6 14" id="KW-0812">Transmembrane</keyword>
<dbReference type="GO" id="GO:0038023">
    <property type="term" value="F:signaling receptor activity"/>
    <property type="evidence" value="ECO:0007669"/>
    <property type="project" value="InterPro"/>
</dbReference>
<dbReference type="InterPro" id="IPR037066">
    <property type="entry name" value="Plug_dom_sf"/>
</dbReference>
<dbReference type="InterPro" id="IPR039426">
    <property type="entry name" value="TonB-dep_rcpt-like"/>
</dbReference>
<organism evidence="18 19">
    <name type="scientific">Rufibacter immobilis</name>
    <dbReference type="NCBI Taxonomy" id="1348778"/>
    <lineage>
        <taxon>Bacteria</taxon>
        <taxon>Pseudomonadati</taxon>
        <taxon>Bacteroidota</taxon>
        <taxon>Cytophagia</taxon>
        <taxon>Cytophagales</taxon>
        <taxon>Hymenobacteraceae</taxon>
        <taxon>Rufibacter</taxon>
    </lineage>
</organism>
<accession>A0A3M9MNU8</accession>
<dbReference type="GO" id="GO:0009279">
    <property type="term" value="C:cell outer membrane"/>
    <property type="evidence" value="ECO:0007669"/>
    <property type="project" value="UniProtKB-SubCell"/>
</dbReference>
<evidence type="ECO:0000256" key="12">
    <source>
        <dbReference type="ARBA" id="ARBA00023170"/>
    </source>
</evidence>
<dbReference type="Proteomes" id="UP000271010">
    <property type="component" value="Unassembled WGS sequence"/>
</dbReference>
<dbReference type="PANTHER" id="PTHR32552">
    <property type="entry name" value="FERRICHROME IRON RECEPTOR-RELATED"/>
    <property type="match status" value="1"/>
</dbReference>
<evidence type="ECO:0000313" key="18">
    <source>
        <dbReference type="EMBL" id="RNI27191.1"/>
    </source>
</evidence>
<dbReference type="NCBIfam" id="TIGR01783">
    <property type="entry name" value="TonB-siderophor"/>
    <property type="match status" value="1"/>
</dbReference>
<evidence type="ECO:0000256" key="5">
    <source>
        <dbReference type="ARBA" id="ARBA00022496"/>
    </source>
</evidence>
<dbReference type="CDD" id="cd01347">
    <property type="entry name" value="ligand_gated_channel"/>
    <property type="match status" value="1"/>
</dbReference>
<evidence type="ECO:0000256" key="13">
    <source>
        <dbReference type="ARBA" id="ARBA00023237"/>
    </source>
</evidence>
<name>A0A3M9MNU8_9BACT</name>
<evidence type="ECO:0000256" key="11">
    <source>
        <dbReference type="ARBA" id="ARBA00023136"/>
    </source>
</evidence>
<dbReference type="Gene3D" id="2.40.170.20">
    <property type="entry name" value="TonB-dependent receptor, beta-barrel domain"/>
    <property type="match status" value="1"/>
</dbReference>
<dbReference type="OrthoDB" id="9758472at2"/>
<evidence type="ECO:0000256" key="2">
    <source>
        <dbReference type="ARBA" id="ARBA00009810"/>
    </source>
</evidence>
<evidence type="ECO:0000256" key="9">
    <source>
        <dbReference type="ARBA" id="ARBA00023065"/>
    </source>
</evidence>
<protein>
    <submittedName>
        <fullName evidence="18">TonB-dependent siderophore receptor</fullName>
    </submittedName>
</protein>
<feature type="domain" description="TonB-dependent receptor-like beta-barrel" evidence="16">
    <location>
        <begin position="324"/>
        <end position="797"/>
    </location>
</feature>
<dbReference type="Gene3D" id="2.170.130.10">
    <property type="entry name" value="TonB-dependent receptor, plug domain"/>
    <property type="match status" value="1"/>
</dbReference>
<keyword evidence="8" id="KW-0408">Iron</keyword>
<feature type="domain" description="TonB-dependent receptor plug" evidence="17">
    <location>
        <begin position="147"/>
        <end position="242"/>
    </location>
</feature>
<keyword evidence="12 18" id="KW-0675">Receptor</keyword>
<keyword evidence="13 14" id="KW-0998">Cell outer membrane</keyword>
<dbReference type="SUPFAM" id="SSF56935">
    <property type="entry name" value="Porins"/>
    <property type="match status" value="1"/>
</dbReference>
<dbReference type="GO" id="GO:0015344">
    <property type="term" value="F:siderophore uptake transmembrane transporter activity"/>
    <property type="evidence" value="ECO:0007669"/>
    <property type="project" value="TreeGrafter"/>
</dbReference>
<keyword evidence="5" id="KW-0410">Iron transport</keyword>
<keyword evidence="9" id="KW-0406">Ion transport</keyword>
<comment type="subcellular location">
    <subcellularLocation>
        <location evidence="1 14">Cell outer membrane</location>
        <topology evidence="1 14">Multi-pass membrane protein</topology>
    </subcellularLocation>
</comment>
<dbReference type="InterPro" id="IPR008969">
    <property type="entry name" value="CarboxyPept-like_regulatory"/>
</dbReference>
<dbReference type="SUPFAM" id="SSF49464">
    <property type="entry name" value="Carboxypeptidase regulatory domain-like"/>
    <property type="match status" value="1"/>
</dbReference>
<dbReference type="EMBL" id="RJJE01000017">
    <property type="protein sequence ID" value="RNI27191.1"/>
    <property type="molecule type" value="Genomic_DNA"/>
</dbReference>
<evidence type="ECO:0000256" key="4">
    <source>
        <dbReference type="ARBA" id="ARBA00022452"/>
    </source>
</evidence>
<keyword evidence="19" id="KW-1185">Reference proteome</keyword>
<evidence type="ECO:0000313" key="19">
    <source>
        <dbReference type="Proteomes" id="UP000271010"/>
    </source>
</evidence>
<evidence type="ECO:0000256" key="10">
    <source>
        <dbReference type="ARBA" id="ARBA00023077"/>
    </source>
</evidence>
<dbReference type="InterPro" id="IPR012910">
    <property type="entry name" value="Plug_dom"/>
</dbReference>
<proteinExistence type="inferred from homology"/>